<dbReference type="RefSeq" id="WP_062395163.1">
    <property type="nucleotide sequence ID" value="NZ_CP011853.1"/>
</dbReference>
<feature type="transmembrane region" description="Helical" evidence="1">
    <location>
        <begin position="61"/>
        <end position="79"/>
    </location>
</feature>
<dbReference type="EMBL" id="CP011853">
    <property type="protein sequence ID" value="ALG86729.1"/>
    <property type="molecule type" value="Genomic_DNA"/>
</dbReference>
<dbReference type="STRING" id="1136941.ACH46_08595"/>
<sequence length="87" mass="9338">MASTEVATIDTGWVREPADAPSARFGWHGVARKSIAVAAVVVGLILLGMLKGNHVGHVEDIYLVVIAVALIGYALFQMIPRKGAWKR</sequence>
<dbReference type="OrthoDB" id="3401220at2"/>
<name>A0A0N9NHQ0_9ACTN</name>
<evidence type="ECO:0000256" key="1">
    <source>
        <dbReference type="SAM" id="Phobius"/>
    </source>
</evidence>
<organism evidence="2 3">
    <name type="scientific">Gordonia phthalatica</name>
    <dbReference type="NCBI Taxonomy" id="1136941"/>
    <lineage>
        <taxon>Bacteria</taxon>
        <taxon>Bacillati</taxon>
        <taxon>Actinomycetota</taxon>
        <taxon>Actinomycetes</taxon>
        <taxon>Mycobacteriales</taxon>
        <taxon>Gordoniaceae</taxon>
        <taxon>Gordonia</taxon>
    </lineage>
</organism>
<proteinExistence type="predicted"/>
<feature type="transmembrane region" description="Helical" evidence="1">
    <location>
        <begin position="30"/>
        <end position="49"/>
    </location>
</feature>
<accession>A0A0N9NHQ0</accession>
<protein>
    <recommendedName>
        <fullName evidence="4">DUF2631 domain-containing protein</fullName>
    </recommendedName>
</protein>
<dbReference type="Proteomes" id="UP000063789">
    <property type="component" value="Chromosome"/>
</dbReference>
<evidence type="ECO:0000313" key="3">
    <source>
        <dbReference type="Proteomes" id="UP000063789"/>
    </source>
</evidence>
<keyword evidence="1" id="KW-0472">Membrane</keyword>
<reference evidence="2 3" key="2">
    <citation type="journal article" date="2017" name="Int. J. Syst. Evol. Microbiol.">
        <title>Gordonia phthalatica sp. nov., a di-n-butyl phthalate-degrading bacterium isolated from activated sludge.</title>
        <authorList>
            <person name="Jin D."/>
            <person name="Kong X."/>
            <person name="Jia M."/>
            <person name="Yu X."/>
            <person name="Wang X."/>
            <person name="Zhuang X."/>
            <person name="Deng Y."/>
            <person name="Bai Z."/>
        </authorList>
    </citation>
    <scope>NUCLEOTIDE SEQUENCE [LARGE SCALE GENOMIC DNA]</scope>
    <source>
        <strain evidence="2 3">QH-11</strain>
    </source>
</reference>
<reference evidence="3" key="1">
    <citation type="submission" date="2015-06" db="EMBL/GenBank/DDBJ databases">
        <title>Complete genome sequence and metabolic analysis of phthalate degradation pathway in Gordonia sp. QH-11.</title>
        <authorList>
            <person name="Jin D."/>
            <person name="Kong X."/>
            <person name="Bai Z."/>
        </authorList>
    </citation>
    <scope>NUCLEOTIDE SEQUENCE [LARGE SCALE GENOMIC DNA]</scope>
    <source>
        <strain evidence="3">QH-11</strain>
    </source>
</reference>
<keyword evidence="3" id="KW-1185">Reference proteome</keyword>
<gene>
    <name evidence="2" type="ORF">ACH46_08595</name>
</gene>
<dbReference type="InterPro" id="IPR024341">
    <property type="entry name" value="DUF2631"/>
</dbReference>
<dbReference type="PATRIC" id="fig|1136941.3.peg.1748"/>
<keyword evidence="1" id="KW-0812">Transmembrane</keyword>
<dbReference type="Pfam" id="PF10939">
    <property type="entry name" value="DUF2631"/>
    <property type="match status" value="1"/>
</dbReference>
<keyword evidence="1" id="KW-1133">Transmembrane helix</keyword>
<evidence type="ECO:0000313" key="2">
    <source>
        <dbReference type="EMBL" id="ALG86729.1"/>
    </source>
</evidence>
<dbReference type="KEGG" id="goq:ACH46_08595"/>
<dbReference type="AlphaFoldDB" id="A0A0N9NHQ0"/>
<evidence type="ECO:0008006" key="4">
    <source>
        <dbReference type="Google" id="ProtNLM"/>
    </source>
</evidence>